<dbReference type="EC" id="2.7.7.77" evidence="8"/>
<accession>A0A0H4PHD1</accession>
<evidence type="ECO:0000256" key="3">
    <source>
        <dbReference type="ARBA" id="ARBA00022723"/>
    </source>
</evidence>
<comment type="cofactor">
    <cofactor evidence="8">
        <name>Mg(2+)</name>
        <dbReference type="ChEBI" id="CHEBI:18420"/>
    </cofactor>
</comment>
<evidence type="ECO:0000256" key="6">
    <source>
        <dbReference type="ARBA" id="ARBA00023134"/>
    </source>
</evidence>
<evidence type="ECO:0000313" key="11">
    <source>
        <dbReference type="Proteomes" id="UP000036520"/>
    </source>
</evidence>
<name>A0A0H4PHD1_9BACT</name>
<comment type="function">
    <text evidence="8">Transfers a GMP moiety from GTP to Mo-molybdopterin (Mo-MPT) cofactor (Moco or molybdenum cofactor) to form Mo-molybdopterin guanine dinucleotide (Mo-MGD) cofactor.</text>
</comment>
<dbReference type="OrthoDB" id="9788394at2"/>
<evidence type="ECO:0000313" key="10">
    <source>
        <dbReference type="EMBL" id="AKP53936.1"/>
    </source>
</evidence>
<reference evidence="10 11" key="1">
    <citation type="submission" date="2015-07" db="EMBL/GenBank/DDBJ databases">
        <authorList>
            <person name="Kim K.M."/>
        </authorList>
    </citation>
    <scope>NUCLEOTIDE SEQUENCE [LARGE SCALE GENOMIC DNA]</scope>
    <source>
        <strain evidence="10 11">KCTC 12363</strain>
    </source>
</reference>
<comment type="subcellular location">
    <subcellularLocation>
        <location evidence="8">Cytoplasm</location>
    </subcellularLocation>
</comment>
<keyword evidence="5 8" id="KW-0460">Magnesium</keyword>
<dbReference type="PANTHER" id="PTHR19136:SF81">
    <property type="entry name" value="MOLYBDENUM COFACTOR GUANYLYLTRANSFERASE"/>
    <property type="match status" value="1"/>
</dbReference>
<feature type="binding site" evidence="8">
    <location>
        <position position="263"/>
    </location>
    <ligand>
        <name>GTP</name>
        <dbReference type="ChEBI" id="CHEBI:37565"/>
    </ligand>
</feature>
<keyword evidence="11" id="KW-1185">Reference proteome</keyword>
<comment type="caution">
    <text evidence="8">Lacks conserved residue(s) required for the propagation of feature annotation.</text>
</comment>
<evidence type="ECO:0000256" key="4">
    <source>
        <dbReference type="ARBA" id="ARBA00022741"/>
    </source>
</evidence>
<sequence length="390" mass="44588">MISKDKHQKHVSLARPSLGDYGRIELGFLGTSCGIIQKMVHELILNLSSDYKMAYVDADHKEGDQLLAGEGNKDSLMQFPEVTELRDKIVFKRLDRRQENISVFEQREWLNNQELILINANHFKAKDQVLVIDPKKPMDKKLGKLTNVKLFLLQEGQTDIPDCIKGHFSNWEEIQVFKIGETNKILSFIKDFMKENQPELNGLVLIGGKSTRMNRDKANLTYHEKSQKEHVSELLKTYCKEVFLSCNAEQEAGFDNEQFIIKDKLIGMGPMGGLISAFMEKPDVAWLSVACDLPFLSQKTLDYLISNRNPSKLATSFLDSDSKFPEPLVTIWEPRAYPVLFRYLSQGYSCPRKVLINSDVALLHAPDKEEFKNVNDPATYEAVQKVLKKQ</sequence>
<protein>
    <recommendedName>
        <fullName evidence="8">Probable molybdenum cofactor guanylyltransferase</fullName>
        <shortName evidence="8">MoCo guanylyltransferase</shortName>
        <ecNumber evidence="8">2.7.7.77</ecNumber>
    </recommendedName>
    <alternativeName>
        <fullName evidence="8">GTP:molybdopterin guanylyltransferase</fullName>
    </alternativeName>
    <alternativeName>
        <fullName evidence="8">Mo-MPT guanylyltransferase</fullName>
    </alternativeName>
    <alternativeName>
        <fullName evidence="8">Molybdopterin guanylyltransferase</fullName>
    </alternativeName>
    <alternativeName>
        <fullName evidence="8">Molybdopterin-guanine dinucleotide synthase</fullName>
        <shortName evidence="8">MGD synthase</shortName>
    </alternativeName>
</protein>
<dbReference type="PATRIC" id="fig|320787.5.peg.5039"/>
<gene>
    <name evidence="8" type="primary">mobA</name>
    <name evidence="10" type="ORF">CA2015_4601</name>
</gene>
<dbReference type="Gene3D" id="3.90.550.10">
    <property type="entry name" value="Spore Coat Polysaccharide Biosynthesis Protein SpsA, Chain A"/>
    <property type="match status" value="1"/>
</dbReference>
<comment type="catalytic activity">
    <reaction evidence="8">
        <text>Mo-molybdopterin + GTP + H(+) = Mo-molybdopterin guanine dinucleotide + diphosphate</text>
        <dbReference type="Rhea" id="RHEA:34243"/>
        <dbReference type="ChEBI" id="CHEBI:15378"/>
        <dbReference type="ChEBI" id="CHEBI:33019"/>
        <dbReference type="ChEBI" id="CHEBI:37565"/>
        <dbReference type="ChEBI" id="CHEBI:71302"/>
        <dbReference type="ChEBI" id="CHEBI:71310"/>
        <dbReference type="EC" id="2.7.7.77"/>
    </reaction>
</comment>
<keyword evidence="7 8" id="KW-0501">Molybdenum cofactor biosynthesis</keyword>
<dbReference type="PANTHER" id="PTHR19136">
    <property type="entry name" value="MOLYBDENUM COFACTOR GUANYLYLTRANSFERASE"/>
    <property type="match status" value="1"/>
</dbReference>
<dbReference type="InterPro" id="IPR029044">
    <property type="entry name" value="Nucleotide-diphossugar_trans"/>
</dbReference>
<evidence type="ECO:0000256" key="1">
    <source>
        <dbReference type="ARBA" id="ARBA00022490"/>
    </source>
</evidence>
<feature type="binding site" evidence="8">
    <location>
        <begin position="205"/>
        <end position="207"/>
    </location>
    <ligand>
        <name>GTP</name>
        <dbReference type="ChEBI" id="CHEBI:37565"/>
    </ligand>
</feature>
<organism evidence="10 11">
    <name type="scientific">Cyclobacterium amurskyense</name>
    <dbReference type="NCBI Taxonomy" id="320787"/>
    <lineage>
        <taxon>Bacteria</taxon>
        <taxon>Pseudomonadati</taxon>
        <taxon>Bacteroidota</taxon>
        <taxon>Cytophagia</taxon>
        <taxon>Cytophagales</taxon>
        <taxon>Cyclobacteriaceae</taxon>
        <taxon>Cyclobacterium</taxon>
    </lineage>
</organism>
<dbReference type="GO" id="GO:0006777">
    <property type="term" value="P:Mo-molybdopterin cofactor biosynthetic process"/>
    <property type="evidence" value="ECO:0007669"/>
    <property type="project" value="UniProtKB-KW"/>
</dbReference>
<dbReference type="AlphaFoldDB" id="A0A0H4PHD1"/>
<dbReference type="Proteomes" id="UP000036520">
    <property type="component" value="Chromosome"/>
</dbReference>
<dbReference type="STRING" id="320787.CA2015_4601"/>
<comment type="domain">
    <text evidence="8">The N-terminal domain determines nucleotide recognition and specific binding, while the C-terminal domain determines the specific binding to the target protein.</text>
</comment>
<evidence type="ECO:0000259" key="9">
    <source>
        <dbReference type="Pfam" id="PF12804"/>
    </source>
</evidence>
<keyword evidence="2 8" id="KW-0808">Transferase</keyword>
<dbReference type="HAMAP" id="MF_00316">
    <property type="entry name" value="MobA"/>
    <property type="match status" value="1"/>
</dbReference>
<dbReference type="GO" id="GO:0046872">
    <property type="term" value="F:metal ion binding"/>
    <property type="evidence" value="ECO:0007669"/>
    <property type="project" value="UniProtKB-KW"/>
</dbReference>
<dbReference type="CDD" id="cd02503">
    <property type="entry name" value="MobA"/>
    <property type="match status" value="1"/>
</dbReference>
<keyword evidence="3 8" id="KW-0479">Metal-binding</keyword>
<comment type="similarity">
    <text evidence="8">Belongs to the MobA family.</text>
</comment>
<keyword evidence="1 8" id="KW-0963">Cytoplasm</keyword>
<dbReference type="GO" id="GO:0061603">
    <property type="term" value="F:molybdenum cofactor guanylyltransferase activity"/>
    <property type="evidence" value="ECO:0007669"/>
    <property type="project" value="UniProtKB-EC"/>
</dbReference>
<evidence type="ECO:0000256" key="8">
    <source>
        <dbReference type="HAMAP-Rule" id="MF_00316"/>
    </source>
</evidence>
<feature type="binding site" evidence="8">
    <location>
        <position position="292"/>
    </location>
    <ligand>
        <name>Mg(2+)</name>
        <dbReference type="ChEBI" id="CHEBI:18420"/>
    </ligand>
</feature>
<evidence type="ECO:0000256" key="2">
    <source>
        <dbReference type="ARBA" id="ARBA00022679"/>
    </source>
</evidence>
<dbReference type="GO" id="GO:0005525">
    <property type="term" value="F:GTP binding"/>
    <property type="evidence" value="ECO:0007669"/>
    <property type="project" value="UniProtKB-UniRule"/>
</dbReference>
<dbReference type="InterPro" id="IPR025877">
    <property type="entry name" value="MobA-like_NTP_Trfase"/>
</dbReference>
<keyword evidence="4 8" id="KW-0547">Nucleotide-binding</keyword>
<feature type="binding site" evidence="8">
    <location>
        <position position="292"/>
    </location>
    <ligand>
        <name>GTP</name>
        <dbReference type="ChEBI" id="CHEBI:37565"/>
    </ligand>
</feature>
<keyword evidence="6 8" id="KW-0342">GTP-binding</keyword>
<feature type="domain" description="MobA-like NTP transferase" evidence="9">
    <location>
        <begin position="202"/>
        <end position="346"/>
    </location>
</feature>
<dbReference type="InterPro" id="IPR013482">
    <property type="entry name" value="Molybde_CF_guanTrfase"/>
</dbReference>
<dbReference type="KEGG" id="camu:CA2015_4601"/>
<proteinExistence type="inferred from homology"/>
<evidence type="ECO:0000256" key="5">
    <source>
        <dbReference type="ARBA" id="ARBA00022842"/>
    </source>
</evidence>
<dbReference type="EMBL" id="CP012040">
    <property type="protein sequence ID" value="AKP53936.1"/>
    <property type="molecule type" value="Genomic_DNA"/>
</dbReference>
<feature type="binding site" evidence="8">
    <location>
        <position position="217"/>
    </location>
    <ligand>
        <name>GTP</name>
        <dbReference type="ChEBI" id="CHEBI:37565"/>
    </ligand>
</feature>
<dbReference type="Pfam" id="PF12804">
    <property type="entry name" value="NTP_transf_3"/>
    <property type="match status" value="1"/>
</dbReference>
<dbReference type="RefSeq" id="WP_048643984.1">
    <property type="nucleotide sequence ID" value="NZ_CP012040.1"/>
</dbReference>
<dbReference type="GO" id="GO:0005737">
    <property type="term" value="C:cytoplasm"/>
    <property type="evidence" value="ECO:0007669"/>
    <property type="project" value="UniProtKB-SubCell"/>
</dbReference>
<dbReference type="SUPFAM" id="SSF53448">
    <property type="entry name" value="Nucleotide-diphospho-sugar transferases"/>
    <property type="match status" value="1"/>
</dbReference>
<evidence type="ECO:0000256" key="7">
    <source>
        <dbReference type="ARBA" id="ARBA00023150"/>
    </source>
</evidence>